<dbReference type="SUPFAM" id="SSF48498">
    <property type="entry name" value="Tetracyclin repressor-like, C-terminal domain"/>
    <property type="match status" value="1"/>
</dbReference>
<organism evidence="6 7">
    <name type="scientific">Hydrocarboniphaga daqingensis</name>
    <dbReference type="NCBI Taxonomy" id="490188"/>
    <lineage>
        <taxon>Bacteria</taxon>
        <taxon>Pseudomonadati</taxon>
        <taxon>Pseudomonadota</taxon>
        <taxon>Gammaproteobacteria</taxon>
        <taxon>Nevskiales</taxon>
        <taxon>Nevskiaceae</taxon>
        <taxon>Hydrocarboniphaga</taxon>
    </lineage>
</organism>
<keyword evidence="2 4" id="KW-0238">DNA-binding</keyword>
<dbReference type="RefSeq" id="WP_072896050.1">
    <property type="nucleotide sequence ID" value="NZ_FQWZ01000003.1"/>
</dbReference>
<dbReference type="GO" id="GO:0003700">
    <property type="term" value="F:DNA-binding transcription factor activity"/>
    <property type="evidence" value="ECO:0007669"/>
    <property type="project" value="TreeGrafter"/>
</dbReference>
<dbReference type="SUPFAM" id="SSF46689">
    <property type="entry name" value="Homeodomain-like"/>
    <property type="match status" value="1"/>
</dbReference>
<evidence type="ECO:0000256" key="4">
    <source>
        <dbReference type="PROSITE-ProRule" id="PRU00335"/>
    </source>
</evidence>
<keyword evidence="1" id="KW-0805">Transcription regulation</keyword>
<feature type="DNA-binding region" description="H-T-H motif" evidence="4">
    <location>
        <begin position="36"/>
        <end position="55"/>
    </location>
</feature>
<evidence type="ECO:0000256" key="3">
    <source>
        <dbReference type="ARBA" id="ARBA00023163"/>
    </source>
</evidence>
<dbReference type="Pfam" id="PF00440">
    <property type="entry name" value="TetR_N"/>
    <property type="match status" value="1"/>
</dbReference>
<sequence>MSESTSRQQDEKDRRRDEILDAAERVLREQGFDAAKMQDIATRARVSRALVYLYFKDKAELHFAIGLRALELLRARFQQARARHKTGLDQLRAIGHAYLVFAQEFPVYFQAISRFEGHQATPDEEGAQKRMMMAGRLVHAELITALMIGQQDGTIRKDIDAHIQVAITLWGFTHGVAQLLMTKASVLEYEGISMVDFVNDAMEMAIRAVRA</sequence>
<dbReference type="PANTHER" id="PTHR30055">
    <property type="entry name" value="HTH-TYPE TRANSCRIPTIONAL REGULATOR RUTR"/>
    <property type="match status" value="1"/>
</dbReference>
<dbReference type="GO" id="GO:0000976">
    <property type="term" value="F:transcription cis-regulatory region binding"/>
    <property type="evidence" value="ECO:0007669"/>
    <property type="project" value="TreeGrafter"/>
</dbReference>
<evidence type="ECO:0000256" key="1">
    <source>
        <dbReference type="ARBA" id="ARBA00023015"/>
    </source>
</evidence>
<dbReference type="InterPro" id="IPR036271">
    <property type="entry name" value="Tet_transcr_reg_TetR-rel_C_sf"/>
</dbReference>
<feature type="domain" description="HTH tetR-type" evidence="5">
    <location>
        <begin position="13"/>
        <end position="73"/>
    </location>
</feature>
<dbReference type="PROSITE" id="PS50977">
    <property type="entry name" value="HTH_TETR_2"/>
    <property type="match status" value="1"/>
</dbReference>
<gene>
    <name evidence="6" type="ORF">SAMN04488068_1468</name>
</gene>
<proteinExistence type="predicted"/>
<evidence type="ECO:0000256" key="2">
    <source>
        <dbReference type="ARBA" id="ARBA00023125"/>
    </source>
</evidence>
<protein>
    <submittedName>
        <fullName evidence="6">Transcriptional regulator, TetR family</fullName>
    </submittedName>
</protein>
<name>A0A1M5MUL6_9GAMM</name>
<dbReference type="InterPro" id="IPR001647">
    <property type="entry name" value="HTH_TetR"/>
</dbReference>
<dbReference type="Gene3D" id="1.10.10.60">
    <property type="entry name" value="Homeodomain-like"/>
    <property type="match status" value="1"/>
</dbReference>
<dbReference type="InterPro" id="IPR009057">
    <property type="entry name" value="Homeodomain-like_sf"/>
</dbReference>
<evidence type="ECO:0000313" key="7">
    <source>
        <dbReference type="Proteomes" id="UP000199758"/>
    </source>
</evidence>
<dbReference type="InterPro" id="IPR025996">
    <property type="entry name" value="MT1864/Rv1816-like_C"/>
</dbReference>
<dbReference type="OrthoDB" id="270177at2"/>
<dbReference type="EMBL" id="FQWZ01000003">
    <property type="protein sequence ID" value="SHG80905.1"/>
    <property type="molecule type" value="Genomic_DNA"/>
</dbReference>
<reference evidence="6 7" key="1">
    <citation type="submission" date="2016-11" db="EMBL/GenBank/DDBJ databases">
        <authorList>
            <person name="Jaros S."/>
            <person name="Januszkiewicz K."/>
            <person name="Wedrychowicz H."/>
        </authorList>
    </citation>
    <scope>NUCLEOTIDE SEQUENCE [LARGE SCALE GENOMIC DNA]</scope>
    <source>
        <strain evidence="6 7">CGMCC 1.7049</strain>
    </source>
</reference>
<evidence type="ECO:0000313" key="6">
    <source>
        <dbReference type="EMBL" id="SHG80905.1"/>
    </source>
</evidence>
<dbReference type="Proteomes" id="UP000199758">
    <property type="component" value="Unassembled WGS sequence"/>
</dbReference>
<dbReference type="PRINTS" id="PR00455">
    <property type="entry name" value="HTHTETR"/>
</dbReference>
<dbReference type="Gene3D" id="1.10.357.10">
    <property type="entry name" value="Tetracycline Repressor, domain 2"/>
    <property type="match status" value="1"/>
</dbReference>
<accession>A0A1M5MUL6</accession>
<dbReference type="AlphaFoldDB" id="A0A1M5MUL6"/>
<dbReference type="Pfam" id="PF13305">
    <property type="entry name" value="TetR_C_33"/>
    <property type="match status" value="1"/>
</dbReference>
<keyword evidence="3" id="KW-0804">Transcription</keyword>
<dbReference type="InterPro" id="IPR050109">
    <property type="entry name" value="HTH-type_TetR-like_transc_reg"/>
</dbReference>
<evidence type="ECO:0000259" key="5">
    <source>
        <dbReference type="PROSITE" id="PS50977"/>
    </source>
</evidence>
<dbReference type="FunFam" id="1.10.10.60:FF:000141">
    <property type="entry name" value="TetR family transcriptional regulator"/>
    <property type="match status" value="1"/>
</dbReference>
<dbReference type="PANTHER" id="PTHR30055:SF234">
    <property type="entry name" value="HTH-TYPE TRANSCRIPTIONAL REGULATOR BETI"/>
    <property type="match status" value="1"/>
</dbReference>
<keyword evidence="7" id="KW-1185">Reference proteome</keyword>
<dbReference type="STRING" id="490188.SAMN04488068_1468"/>